<dbReference type="Gene3D" id="2.30.40.10">
    <property type="entry name" value="Urease, subunit C, domain 1"/>
    <property type="match status" value="1"/>
</dbReference>
<dbReference type="InterPro" id="IPR011059">
    <property type="entry name" value="Metal-dep_hydrolase_composite"/>
</dbReference>
<dbReference type="EMBL" id="BOON01000010">
    <property type="protein sequence ID" value="GII21641.1"/>
    <property type="molecule type" value="Genomic_DNA"/>
</dbReference>
<protein>
    <recommendedName>
        <fullName evidence="1">Amidohydrolase 3 domain-containing protein</fullName>
    </recommendedName>
</protein>
<evidence type="ECO:0000259" key="1">
    <source>
        <dbReference type="Pfam" id="PF07969"/>
    </source>
</evidence>
<dbReference type="Gene3D" id="3.20.20.140">
    <property type="entry name" value="Metal-dependent hydrolases"/>
    <property type="match status" value="1"/>
</dbReference>
<sequence length="557" mass="60433">MERAADLVLVSNRVIWMTDGDPVTPGFVAVRDGVIVATGPREEADRYVGAGTVLRDVGNSPIMPGFVDVHAHMEVAARTAYQTVDCRAPSCRDIPAVLDKLRAHLQDAVDGWLVCQSNLFFDQKLAEKRLPTRAELDSVSTEIAIAIRAGGHVSVLNTRALELAGIDRTYQEADYSITGMPTVERDEHGEPTGVVKEMDNLLPLPKLSGPALRAAIREGVHDLFTANGVTTIGEISETVEGLREMDGLHRDGELGARLRVYLWAPGTVSLDQACAHRDWLGLTVPEELMRIHGVKMFSDGGYSAASAAVKQPYVLDGHHHCGEVALSADQIGDALRRTAAAGLQLAVHANGDRAQEEVCAAIEAAGGPQPGAPAPRVEHAGNFLPEPEATELWRRAGIIPVPQPVFLYTFGDFFPTYLGDYGKLGRFPMRRLLDEGWAITGSSDVWIGSEEKATNPFFSIWCCLRRQSFLGETLDADQTITLVEALRMHTVNGAHTLGEGDRYGSLEPGKYADVIVLDRDPFACTTDELLDVRVDAVFLGGRPVHDRLDEVTGHRGA</sequence>
<name>A0A8J3TAE1_9ACTN</name>
<dbReference type="GO" id="GO:0016810">
    <property type="term" value="F:hydrolase activity, acting on carbon-nitrogen (but not peptide) bonds"/>
    <property type="evidence" value="ECO:0007669"/>
    <property type="project" value="InterPro"/>
</dbReference>
<accession>A0A8J3TAE1</accession>
<dbReference type="SUPFAM" id="SSF51556">
    <property type="entry name" value="Metallo-dependent hydrolases"/>
    <property type="match status" value="1"/>
</dbReference>
<dbReference type="PANTHER" id="PTHR22642:SF2">
    <property type="entry name" value="PROTEIN LONG AFTER FAR-RED 3"/>
    <property type="match status" value="1"/>
</dbReference>
<dbReference type="InterPro" id="IPR013108">
    <property type="entry name" value="Amidohydro_3"/>
</dbReference>
<dbReference type="InterPro" id="IPR032466">
    <property type="entry name" value="Metal_Hydrolase"/>
</dbReference>
<feature type="domain" description="Amidohydrolase 3" evidence="1">
    <location>
        <begin position="62"/>
        <end position="545"/>
    </location>
</feature>
<organism evidence="2 3">
    <name type="scientific">Planosporangium mesophilum</name>
    <dbReference type="NCBI Taxonomy" id="689768"/>
    <lineage>
        <taxon>Bacteria</taxon>
        <taxon>Bacillati</taxon>
        <taxon>Actinomycetota</taxon>
        <taxon>Actinomycetes</taxon>
        <taxon>Micromonosporales</taxon>
        <taxon>Micromonosporaceae</taxon>
        <taxon>Planosporangium</taxon>
    </lineage>
</organism>
<gene>
    <name evidence="2" type="ORF">Pme01_12380</name>
</gene>
<dbReference type="SUPFAM" id="SSF51338">
    <property type="entry name" value="Composite domain of metallo-dependent hydrolases"/>
    <property type="match status" value="1"/>
</dbReference>
<evidence type="ECO:0000313" key="2">
    <source>
        <dbReference type="EMBL" id="GII21641.1"/>
    </source>
</evidence>
<dbReference type="PANTHER" id="PTHR22642">
    <property type="entry name" value="IMIDAZOLONEPROPIONASE"/>
    <property type="match status" value="1"/>
</dbReference>
<dbReference type="Gene3D" id="3.10.310.70">
    <property type="match status" value="1"/>
</dbReference>
<dbReference type="Pfam" id="PF07969">
    <property type="entry name" value="Amidohydro_3"/>
    <property type="match status" value="1"/>
</dbReference>
<keyword evidence="3" id="KW-1185">Reference proteome</keyword>
<dbReference type="AlphaFoldDB" id="A0A8J3TAE1"/>
<dbReference type="RefSeq" id="WP_168114726.1">
    <property type="nucleotide sequence ID" value="NZ_BOON01000010.1"/>
</dbReference>
<proteinExistence type="predicted"/>
<comment type="caution">
    <text evidence="2">The sequence shown here is derived from an EMBL/GenBank/DDBJ whole genome shotgun (WGS) entry which is preliminary data.</text>
</comment>
<reference evidence="2" key="1">
    <citation type="submission" date="2021-01" db="EMBL/GenBank/DDBJ databases">
        <title>Whole genome shotgun sequence of Planosporangium mesophilum NBRC 109066.</title>
        <authorList>
            <person name="Komaki H."/>
            <person name="Tamura T."/>
        </authorList>
    </citation>
    <scope>NUCLEOTIDE SEQUENCE</scope>
    <source>
        <strain evidence="2">NBRC 109066</strain>
    </source>
</reference>
<evidence type="ECO:0000313" key="3">
    <source>
        <dbReference type="Proteomes" id="UP000599074"/>
    </source>
</evidence>
<dbReference type="Proteomes" id="UP000599074">
    <property type="component" value="Unassembled WGS sequence"/>
</dbReference>